<feature type="domain" description="N-acetyltransferase" evidence="3">
    <location>
        <begin position="2"/>
        <end position="146"/>
    </location>
</feature>
<keyword evidence="5" id="KW-1185">Reference proteome</keyword>
<keyword evidence="2" id="KW-0012">Acyltransferase</keyword>
<organism evidence="4 5">
    <name type="scientific">Hyphococcus flavus</name>
    <dbReference type="NCBI Taxonomy" id="1866326"/>
    <lineage>
        <taxon>Bacteria</taxon>
        <taxon>Pseudomonadati</taxon>
        <taxon>Pseudomonadota</taxon>
        <taxon>Alphaproteobacteria</taxon>
        <taxon>Parvularculales</taxon>
        <taxon>Parvularculaceae</taxon>
        <taxon>Hyphococcus</taxon>
    </lineage>
</organism>
<dbReference type="Pfam" id="PF00583">
    <property type="entry name" value="Acetyltransf_1"/>
    <property type="match status" value="1"/>
</dbReference>
<dbReference type="PANTHER" id="PTHR10545:SF42">
    <property type="entry name" value="ACETYLTRANSFERASE"/>
    <property type="match status" value="1"/>
</dbReference>
<dbReference type="PROSITE" id="PS51186">
    <property type="entry name" value="GNAT"/>
    <property type="match status" value="1"/>
</dbReference>
<dbReference type="KEGG" id="hfl:PUV54_00250"/>
<evidence type="ECO:0000259" key="3">
    <source>
        <dbReference type="PROSITE" id="PS51186"/>
    </source>
</evidence>
<protein>
    <submittedName>
        <fullName evidence="4">GNAT family N-acetyltransferase</fullName>
    </submittedName>
</protein>
<dbReference type="GO" id="GO:0008080">
    <property type="term" value="F:N-acetyltransferase activity"/>
    <property type="evidence" value="ECO:0007669"/>
    <property type="project" value="TreeGrafter"/>
</dbReference>
<dbReference type="AlphaFoldDB" id="A0AAE9ZEZ8"/>
<dbReference type="SUPFAM" id="SSF55729">
    <property type="entry name" value="Acyl-CoA N-acyltransferases (Nat)"/>
    <property type="match status" value="1"/>
</dbReference>
<evidence type="ECO:0000256" key="1">
    <source>
        <dbReference type="ARBA" id="ARBA00022679"/>
    </source>
</evidence>
<dbReference type="InterPro" id="IPR016181">
    <property type="entry name" value="Acyl_CoA_acyltransferase"/>
</dbReference>
<dbReference type="Proteomes" id="UP001214043">
    <property type="component" value="Chromosome"/>
</dbReference>
<dbReference type="PANTHER" id="PTHR10545">
    <property type="entry name" value="DIAMINE N-ACETYLTRANSFERASE"/>
    <property type="match status" value="1"/>
</dbReference>
<dbReference type="Gene3D" id="3.40.630.30">
    <property type="match status" value="1"/>
</dbReference>
<sequence>MTRIRPLEAGDEPRWRELWRGYLEFYEVESLPEAVTKATFDRLLNDDRLFAFVAEKDGDVIGFVHCVIHPVTWSLKSACYLEDLFVDRKTRGSGAGRALIEKVYDEAQKKDCDRVYWLTQEGNATARKLYDKVASLSGFVHYRVSV</sequence>
<dbReference type="CDD" id="cd04301">
    <property type="entry name" value="NAT_SF"/>
    <property type="match status" value="1"/>
</dbReference>
<evidence type="ECO:0000256" key="2">
    <source>
        <dbReference type="ARBA" id="ARBA00023315"/>
    </source>
</evidence>
<evidence type="ECO:0000313" key="4">
    <source>
        <dbReference type="EMBL" id="WDI31623.1"/>
    </source>
</evidence>
<dbReference type="InterPro" id="IPR051016">
    <property type="entry name" value="Diverse_Substrate_AcTransf"/>
</dbReference>
<keyword evidence="1" id="KW-0808">Transferase</keyword>
<dbReference type="InterPro" id="IPR000182">
    <property type="entry name" value="GNAT_dom"/>
</dbReference>
<accession>A0AAE9ZEZ8</accession>
<dbReference type="EMBL" id="CP118166">
    <property type="protein sequence ID" value="WDI31623.1"/>
    <property type="molecule type" value="Genomic_DNA"/>
</dbReference>
<reference evidence="4" key="1">
    <citation type="submission" date="2023-02" db="EMBL/GenBank/DDBJ databases">
        <title>Genome sequence of Hyphococcus flavus.</title>
        <authorList>
            <person name="Rong J.-C."/>
            <person name="Zhao Q."/>
            <person name="Yi M."/>
            <person name="Wu J.-Y."/>
        </authorList>
    </citation>
    <scope>NUCLEOTIDE SEQUENCE</scope>
    <source>
        <strain evidence="4">MCCC 1K03223</strain>
    </source>
</reference>
<evidence type="ECO:0000313" key="5">
    <source>
        <dbReference type="Proteomes" id="UP001214043"/>
    </source>
</evidence>
<dbReference type="RefSeq" id="WP_274493510.1">
    <property type="nucleotide sequence ID" value="NZ_CP118166.1"/>
</dbReference>
<gene>
    <name evidence="4" type="ORF">PUV54_00250</name>
</gene>
<proteinExistence type="predicted"/>
<name>A0AAE9ZEZ8_9PROT</name>